<proteinExistence type="predicted"/>
<feature type="compositionally biased region" description="Low complexity" evidence="8">
    <location>
        <begin position="916"/>
        <end position="942"/>
    </location>
</feature>
<feature type="compositionally biased region" description="Low complexity" evidence="8">
    <location>
        <begin position="956"/>
        <end position="989"/>
    </location>
</feature>
<dbReference type="AlphaFoldDB" id="A0A836C042"/>
<evidence type="ECO:0000259" key="10">
    <source>
        <dbReference type="PROSITE" id="PS50893"/>
    </source>
</evidence>
<dbReference type="Proteomes" id="UP000612055">
    <property type="component" value="Unassembled WGS sequence"/>
</dbReference>
<dbReference type="PANTHER" id="PTHR43394">
    <property type="entry name" value="ATP-DEPENDENT PERMEASE MDL1, MITOCHONDRIAL"/>
    <property type="match status" value="1"/>
</dbReference>
<dbReference type="PROSITE" id="PS00211">
    <property type="entry name" value="ABC_TRANSPORTER_1"/>
    <property type="match status" value="1"/>
</dbReference>
<dbReference type="InterPro" id="IPR003439">
    <property type="entry name" value="ABC_transporter-like_ATP-bd"/>
</dbReference>
<evidence type="ECO:0000256" key="6">
    <source>
        <dbReference type="ARBA" id="ARBA00022989"/>
    </source>
</evidence>
<dbReference type="CDD" id="cd18572">
    <property type="entry name" value="ABC_6TM_TAP"/>
    <property type="match status" value="1"/>
</dbReference>
<protein>
    <submittedName>
        <fullName evidence="12">Uncharacterized protein</fullName>
    </submittedName>
</protein>
<evidence type="ECO:0000313" key="12">
    <source>
        <dbReference type="EMBL" id="KAG2494083.1"/>
    </source>
</evidence>
<feature type="transmembrane region" description="Helical" evidence="9">
    <location>
        <begin position="6"/>
        <end position="28"/>
    </location>
</feature>
<dbReference type="SMART" id="SM00382">
    <property type="entry name" value="AAA"/>
    <property type="match status" value="1"/>
</dbReference>
<dbReference type="GO" id="GO:0005524">
    <property type="term" value="F:ATP binding"/>
    <property type="evidence" value="ECO:0007669"/>
    <property type="project" value="UniProtKB-KW"/>
</dbReference>
<dbReference type="InterPro" id="IPR011527">
    <property type="entry name" value="ABC1_TM_dom"/>
</dbReference>
<feature type="transmembrane region" description="Helical" evidence="9">
    <location>
        <begin position="262"/>
        <end position="283"/>
    </location>
</feature>
<feature type="domain" description="ABC transmembrane type-1" evidence="11">
    <location>
        <begin position="264"/>
        <end position="559"/>
    </location>
</feature>
<feature type="transmembrane region" description="Helical" evidence="9">
    <location>
        <begin position="95"/>
        <end position="115"/>
    </location>
</feature>
<evidence type="ECO:0000256" key="8">
    <source>
        <dbReference type="SAM" id="MobiDB-lite"/>
    </source>
</evidence>
<dbReference type="Gene3D" id="1.20.1560.10">
    <property type="entry name" value="ABC transporter type 1, transmembrane domain"/>
    <property type="match status" value="1"/>
</dbReference>
<keyword evidence="2" id="KW-0813">Transport</keyword>
<evidence type="ECO:0000256" key="9">
    <source>
        <dbReference type="SAM" id="Phobius"/>
    </source>
</evidence>
<evidence type="ECO:0000259" key="11">
    <source>
        <dbReference type="PROSITE" id="PS50929"/>
    </source>
</evidence>
<dbReference type="PROSITE" id="PS50929">
    <property type="entry name" value="ABC_TM1F"/>
    <property type="match status" value="1"/>
</dbReference>
<keyword evidence="13" id="KW-1185">Reference proteome</keyword>
<feature type="transmembrane region" description="Helical" evidence="9">
    <location>
        <begin position="320"/>
        <end position="342"/>
    </location>
</feature>
<dbReference type="CDD" id="cd03249">
    <property type="entry name" value="ABC_MTABC3_MDL1_MDL2"/>
    <property type="match status" value="1"/>
</dbReference>
<keyword evidence="4" id="KW-0547">Nucleotide-binding</keyword>
<feature type="region of interest" description="Disordered" evidence="8">
    <location>
        <begin position="847"/>
        <end position="1021"/>
    </location>
</feature>
<feature type="compositionally biased region" description="Gly residues" evidence="8">
    <location>
        <begin position="990"/>
        <end position="1021"/>
    </location>
</feature>
<dbReference type="InterPro" id="IPR036640">
    <property type="entry name" value="ABC1_TM_sf"/>
</dbReference>
<dbReference type="SUPFAM" id="SSF90123">
    <property type="entry name" value="ABC transporter transmembrane region"/>
    <property type="match status" value="1"/>
</dbReference>
<dbReference type="FunFam" id="1.20.1560.10:FF:000215">
    <property type="entry name" value="ABC transporter B family member 4"/>
    <property type="match status" value="1"/>
</dbReference>
<dbReference type="PANTHER" id="PTHR43394:SF19">
    <property type="entry name" value="ABC TRANSPORTER B FAMILY"/>
    <property type="match status" value="1"/>
</dbReference>
<keyword evidence="7 9" id="KW-0472">Membrane</keyword>
<dbReference type="EMBL" id="JAEHOE010000033">
    <property type="protein sequence ID" value="KAG2494083.1"/>
    <property type="molecule type" value="Genomic_DNA"/>
</dbReference>
<evidence type="ECO:0000256" key="1">
    <source>
        <dbReference type="ARBA" id="ARBA00004448"/>
    </source>
</evidence>
<dbReference type="GO" id="GO:0005743">
    <property type="term" value="C:mitochondrial inner membrane"/>
    <property type="evidence" value="ECO:0007669"/>
    <property type="project" value="UniProtKB-SubCell"/>
</dbReference>
<reference evidence="12" key="1">
    <citation type="journal article" date="2020" name="bioRxiv">
        <title>Comparative genomics of Chlamydomonas.</title>
        <authorList>
            <person name="Craig R.J."/>
            <person name="Hasan A.R."/>
            <person name="Ness R.W."/>
            <person name="Keightley P.D."/>
        </authorList>
    </citation>
    <scope>NUCLEOTIDE SEQUENCE</scope>
    <source>
        <strain evidence="12">CCAP 11/70</strain>
    </source>
</reference>
<evidence type="ECO:0000256" key="2">
    <source>
        <dbReference type="ARBA" id="ARBA00022448"/>
    </source>
</evidence>
<evidence type="ECO:0000256" key="5">
    <source>
        <dbReference type="ARBA" id="ARBA00022840"/>
    </source>
</evidence>
<feature type="compositionally biased region" description="Pro residues" evidence="8">
    <location>
        <begin position="943"/>
        <end position="955"/>
    </location>
</feature>
<dbReference type="InterPro" id="IPR017871">
    <property type="entry name" value="ABC_transporter-like_CS"/>
</dbReference>
<comment type="caution">
    <text evidence="12">The sequence shown here is derived from an EMBL/GenBank/DDBJ whole genome shotgun (WGS) entry which is preliminary data.</text>
</comment>
<organism evidence="12 13">
    <name type="scientific">Edaphochlamys debaryana</name>
    <dbReference type="NCBI Taxonomy" id="47281"/>
    <lineage>
        <taxon>Eukaryota</taxon>
        <taxon>Viridiplantae</taxon>
        <taxon>Chlorophyta</taxon>
        <taxon>core chlorophytes</taxon>
        <taxon>Chlorophyceae</taxon>
        <taxon>CS clade</taxon>
        <taxon>Chlamydomonadales</taxon>
        <taxon>Chlamydomonadales incertae sedis</taxon>
        <taxon>Edaphochlamys</taxon>
    </lineage>
</organism>
<feature type="transmembrane region" description="Helical" evidence="9">
    <location>
        <begin position="135"/>
        <end position="155"/>
    </location>
</feature>
<dbReference type="GO" id="GO:0016887">
    <property type="term" value="F:ATP hydrolysis activity"/>
    <property type="evidence" value="ECO:0007669"/>
    <property type="project" value="InterPro"/>
</dbReference>
<feature type="domain" description="ABC transporter" evidence="10">
    <location>
        <begin position="592"/>
        <end position="835"/>
    </location>
</feature>
<dbReference type="SUPFAM" id="SSF52540">
    <property type="entry name" value="P-loop containing nucleoside triphosphate hydrolases"/>
    <property type="match status" value="1"/>
</dbReference>
<dbReference type="InterPro" id="IPR027417">
    <property type="entry name" value="P-loop_NTPase"/>
</dbReference>
<evidence type="ECO:0000313" key="13">
    <source>
        <dbReference type="Proteomes" id="UP000612055"/>
    </source>
</evidence>
<dbReference type="InterPro" id="IPR003593">
    <property type="entry name" value="AAA+_ATPase"/>
</dbReference>
<feature type="compositionally biased region" description="Low complexity" evidence="8">
    <location>
        <begin position="859"/>
        <end position="869"/>
    </location>
</feature>
<keyword evidence="6 9" id="KW-1133">Transmembrane helix</keyword>
<dbReference type="PROSITE" id="PS50893">
    <property type="entry name" value="ABC_TRANSPORTER_2"/>
    <property type="match status" value="1"/>
</dbReference>
<name>A0A836C042_9CHLO</name>
<dbReference type="GO" id="GO:0015421">
    <property type="term" value="F:ABC-type oligopeptide transporter activity"/>
    <property type="evidence" value="ECO:0007669"/>
    <property type="project" value="TreeGrafter"/>
</dbReference>
<keyword evidence="3 9" id="KW-0812">Transmembrane</keyword>
<sequence>MPSFSGWALLVTAVIELVVVSWCALWPLRWELGLLTRAWGWWRLDSFSLGNLDVLILAVLKDAAVGGLVLSAPGSRGHGGGAPVASNHDGVRQTVTGLCLTHAVLLLVKAAAVAVTAPPDLWPPPPGSAPPTGPVVVGLVFMYTSLVVSILASLIGQAFARLVVSEREDAWEDDLPPPPADPLRLPLLQPGAAEAEAAAAEAGAGAGGGKGAGGGAEAAGAAGIKAGAGEGQTRSEKRRAAAKAKQRTIVELLRLSSVDSPLLLVAFSAGIVAALGSALIPHFTGQIIDFALRADRRKFTRTTLQLLGVARKFTRTTLQLLGVAALTGVFAGTRGGLFTVAITRLNVRLRKQLFHALLQFEIGYFDTTKTGEITSRLAADTSTVADQVGLNLNVLLRSATQAVMVLVFMFASSWRLTVVTFILVPVVLTISKVYGKYYSRLAKKVQAELAAANGVAEEVLSTMTTVKAHAAQDSAEASYASKLGDFYRLQVAEAWLYTLYAAINTFLPNSVTAVVLFYGGTLVLKGEMSSASLFSFMLFQQSLSSAFQSMGDVFSSLTAAVGAADKVIELMRRQPAIPPSGSLALPRLEGRVELRDVGFAYPARPHARVLDGLSLTAQPGEVVALVGSSGGGKSSIVKLLERFYLPMSGSVLLDGHDLGLLDAKWLRRQVALVSQEPILYARSIRRNIVFGMEAEDGCAHPPTEEEVIEAAKQANAHDFISAFPEGYDTSCGEKGVALSGGQKQRIAIARALVRRPRVLLLDEATSALDADSEAVVQEALDRVMAGRTVIVIAHRLSTIQNADRIYVIGKGRVQEVGTHMELLAAGGVYAQLVRRQLTRPISQASLAGSLWGAPGDGEATPSSTSGQPSAGPPGPSQAPVYSRAYSAPGWPTAGDQPGPNPGPGACSLSPAPSDPTPSVRPGSTSGTPSGTTAEGNPSASGPSPGPGARPSPGPSPSKAALLAAARRQLANILASSSDLRPSASSASLGSGAGEAYGEIPGGALQGQQGQGPAPGQGQGQG</sequence>
<dbReference type="Gene3D" id="3.40.50.300">
    <property type="entry name" value="P-loop containing nucleotide triphosphate hydrolases"/>
    <property type="match status" value="1"/>
</dbReference>
<comment type="subcellular location">
    <subcellularLocation>
        <location evidence="1">Mitochondrion inner membrane</location>
        <topology evidence="1">Multi-pass membrane protein</topology>
    </subcellularLocation>
</comment>
<dbReference type="OrthoDB" id="6500128at2759"/>
<dbReference type="FunFam" id="3.40.50.300:FF:000403">
    <property type="entry name" value="ATP-binding cassette sub-family B member 8, mitochondrial"/>
    <property type="match status" value="1"/>
</dbReference>
<keyword evidence="5" id="KW-0067">ATP-binding</keyword>
<dbReference type="InterPro" id="IPR039421">
    <property type="entry name" value="Type_1_exporter"/>
</dbReference>
<evidence type="ECO:0000256" key="4">
    <source>
        <dbReference type="ARBA" id="ARBA00022741"/>
    </source>
</evidence>
<feature type="transmembrane region" description="Helical" evidence="9">
    <location>
        <begin position="402"/>
        <end position="428"/>
    </location>
</feature>
<evidence type="ECO:0000256" key="3">
    <source>
        <dbReference type="ARBA" id="ARBA00022692"/>
    </source>
</evidence>
<evidence type="ECO:0000256" key="7">
    <source>
        <dbReference type="ARBA" id="ARBA00023136"/>
    </source>
</evidence>
<dbReference type="Pfam" id="PF00005">
    <property type="entry name" value="ABC_tran"/>
    <property type="match status" value="1"/>
</dbReference>
<gene>
    <name evidence="12" type="ORF">HYH03_007724</name>
</gene>
<dbReference type="Pfam" id="PF00664">
    <property type="entry name" value="ABC_membrane"/>
    <property type="match status" value="1"/>
</dbReference>
<accession>A0A836C042</accession>